<organism evidence="8 9">
    <name type="scientific">Actinokineospora soli</name>
    <dbReference type="NCBI Taxonomy" id="1048753"/>
    <lineage>
        <taxon>Bacteria</taxon>
        <taxon>Bacillati</taxon>
        <taxon>Actinomycetota</taxon>
        <taxon>Actinomycetes</taxon>
        <taxon>Pseudonocardiales</taxon>
        <taxon>Pseudonocardiaceae</taxon>
        <taxon>Actinokineospora</taxon>
    </lineage>
</organism>
<dbReference type="Gene3D" id="3.10.129.110">
    <property type="entry name" value="Polyketide synthase dehydratase"/>
    <property type="match status" value="1"/>
</dbReference>
<dbReference type="SUPFAM" id="SSF47336">
    <property type="entry name" value="ACP-like"/>
    <property type="match status" value="1"/>
</dbReference>
<dbReference type="InterPro" id="IPR057326">
    <property type="entry name" value="KR_dom"/>
</dbReference>
<comment type="caution">
    <text evidence="8">The sequence shown here is derived from an EMBL/GenBank/DDBJ whole genome shotgun (WGS) entry which is preliminary data.</text>
</comment>
<proteinExistence type="predicted"/>
<accession>A0ABW2TI17</accession>
<keyword evidence="1" id="KW-0596">Phosphopantetheine</keyword>
<feature type="active site" description="Proton donor; for dehydratase activity" evidence="4">
    <location>
        <position position="508"/>
    </location>
</feature>
<keyword evidence="2" id="KW-0597">Phosphoprotein</keyword>
<protein>
    <submittedName>
        <fullName evidence="8">SDR family NAD(P)-dependent oxidoreductase</fullName>
    </submittedName>
</protein>
<dbReference type="Gene3D" id="3.40.50.1820">
    <property type="entry name" value="alpha/beta hydrolase"/>
    <property type="match status" value="1"/>
</dbReference>
<feature type="region of interest" description="C-terminal hotdog fold" evidence="4">
    <location>
        <begin position="449"/>
        <end position="586"/>
    </location>
</feature>
<dbReference type="Pfam" id="PF21089">
    <property type="entry name" value="PKS_DH_N"/>
    <property type="match status" value="1"/>
</dbReference>
<evidence type="ECO:0000256" key="5">
    <source>
        <dbReference type="SAM" id="MobiDB-lite"/>
    </source>
</evidence>
<dbReference type="InterPro" id="IPR050091">
    <property type="entry name" value="PKS_NRPS_Biosynth_Enz"/>
</dbReference>
<name>A0ABW2TI17_9PSEU</name>
<dbReference type="PANTHER" id="PTHR43775">
    <property type="entry name" value="FATTY ACID SYNTHASE"/>
    <property type="match status" value="1"/>
</dbReference>
<dbReference type="InterPro" id="IPR036291">
    <property type="entry name" value="NAD(P)-bd_dom_sf"/>
</dbReference>
<dbReference type="InterPro" id="IPR049551">
    <property type="entry name" value="PKS_DH_C"/>
</dbReference>
<evidence type="ECO:0000256" key="3">
    <source>
        <dbReference type="ARBA" id="ARBA00022679"/>
    </source>
</evidence>
<evidence type="ECO:0000259" key="7">
    <source>
        <dbReference type="PROSITE" id="PS52019"/>
    </source>
</evidence>
<dbReference type="InterPro" id="IPR020806">
    <property type="entry name" value="PKS_PP-bd"/>
</dbReference>
<dbReference type="Pfam" id="PF08659">
    <property type="entry name" value="KR"/>
    <property type="match status" value="1"/>
</dbReference>
<dbReference type="EMBL" id="JBHTEY010000004">
    <property type="protein sequence ID" value="MFC7613069.1"/>
    <property type="molecule type" value="Genomic_DNA"/>
</dbReference>
<evidence type="ECO:0000256" key="2">
    <source>
        <dbReference type="ARBA" id="ARBA00022553"/>
    </source>
</evidence>
<dbReference type="InterPro" id="IPR029058">
    <property type="entry name" value="AB_hydrolase_fold"/>
</dbReference>
<dbReference type="Pfam" id="PF14765">
    <property type="entry name" value="PS-DH"/>
    <property type="match status" value="1"/>
</dbReference>
<dbReference type="Gene3D" id="3.40.50.720">
    <property type="entry name" value="NAD(P)-binding Rossmann-like Domain"/>
    <property type="match status" value="1"/>
</dbReference>
<reference evidence="9" key="1">
    <citation type="journal article" date="2019" name="Int. J. Syst. Evol. Microbiol.">
        <title>The Global Catalogue of Microorganisms (GCM) 10K type strain sequencing project: providing services to taxonomists for standard genome sequencing and annotation.</title>
        <authorList>
            <consortium name="The Broad Institute Genomics Platform"/>
            <consortium name="The Broad Institute Genome Sequencing Center for Infectious Disease"/>
            <person name="Wu L."/>
            <person name="Ma J."/>
        </authorList>
    </citation>
    <scope>NUCLEOTIDE SEQUENCE [LARGE SCALE GENOMIC DNA]</scope>
    <source>
        <strain evidence="9">JCM 17695</strain>
    </source>
</reference>
<evidence type="ECO:0000256" key="1">
    <source>
        <dbReference type="ARBA" id="ARBA00022450"/>
    </source>
</evidence>
<dbReference type="InterPro" id="IPR049900">
    <property type="entry name" value="PKS_mFAS_DH"/>
</dbReference>
<feature type="domain" description="Carrier" evidence="6">
    <location>
        <begin position="662"/>
        <end position="737"/>
    </location>
</feature>
<dbReference type="InterPro" id="IPR006162">
    <property type="entry name" value="Ppantetheine_attach_site"/>
</dbReference>
<dbReference type="SMART" id="SM00823">
    <property type="entry name" value="PKS_PP"/>
    <property type="match status" value="1"/>
</dbReference>
<dbReference type="InterPro" id="IPR049552">
    <property type="entry name" value="PKS_DH_N"/>
</dbReference>
<keyword evidence="3" id="KW-0808">Transferase</keyword>
<dbReference type="SUPFAM" id="SSF51735">
    <property type="entry name" value="NAD(P)-binding Rossmann-fold domains"/>
    <property type="match status" value="2"/>
</dbReference>
<dbReference type="InterPro" id="IPR042104">
    <property type="entry name" value="PKS_dehydratase_sf"/>
</dbReference>
<evidence type="ECO:0000256" key="4">
    <source>
        <dbReference type="PROSITE-ProRule" id="PRU01363"/>
    </source>
</evidence>
<dbReference type="InterPro" id="IPR009081">
    <property type="entry name" value="PP-bd_ACP"/>
</dbReference>
<dbReference type="Proteomes" id="UP001596512">
    <property type="component" value="Unassembled WGS sequence"/>
</dbReference>
<dbReference type="SMART" id="SM00822">
    <property type="entry name" value="PKS_KR"/>
    <property type="match status" value="1"/>
</dbReference>
<evidence type="ECO:0000313" key="9">
    <source>
        <dbReference type="Proteomes" id="UP001596512"/>
    </source>
</evidence>
<feature type="domain" description="PKS/mFAS DH" evidence="7">
    <location>
        <begin position="317"/>
        <end position="586"/>
    </location>
</feature>
<feature type="active site" description="Proton acceptor; for dehydratase activity" evidence="4">
    <location>
        <position position="347"/>
    </location>
</feature>
<dbReference type="PROSITE" id="PS00012">
    <property type="entry name" value="PHOSPHOPANTETHEINE"/>
    <property type="match status" value="1"/>
</dbReference>
<gene>
    <name evidence="8" type="ORF">ACFQV2_04960</name>
</gene>
<dbReference type="PROSITE" id="PS52019">
    <property type="entry name" value="PKS_MFAS_DH"/>
    <property type="match status" value="1"/>
</dbReference>
<evidence type="ECO:0000259" key="6">
    <source>
        <dbReference type="PROSITE" id="PS50075"/>
    </source>
</evidence>
<dbReference type="InterPro" id="IPR036736">
    <property type="entry name" value="ACP-like_sf"/>
</dbReference>
<sequence length="756" mass="78833">MRRLDLVCSGIGDVRGDDLTRPEHATLLGLARVLPAELPDLEVRLVDADTDTALLAELRRPATDREVTLRGGRRWVLAYDDITLTDAHDAVREGGRYVITGGLGGIGITLAEDLAVRAKAKLVLTARGGLPPREEWDTHLAVHGDGPTSRVGRSIAAIRRMEAAGAEVLVVPADVTDAAALRRVRDAAIERFGGVDGVVHAAGVAGGGVAEVKDRAAAERVLAPKLTGTLALASVFGGDELDFVVLCSSVTSVVGGFGQVDYCAANAFLDAHARAGRGWRAPVLSQNWGGWAELGMAVETAAFAQSGAVTVESAIDHPVLTTLAVTGDQAVAHGIVTPATHWLLDEHRIGGTAVVPGTAHLECVRAAFAAAVPGAGCVELRDIAFLEPFAVPEGEAARYEVLLSVSGTGAEFIVQGRRGGIVTKHVAGTAEWAESDGEKLDLSAVVARTEPLDATTGFGTGRTSMLSFGPRWASLREHRAGADEELATVVAPEAARGDDWVLHPALLDVATAFGAGRGSGTYLPMSYGRVVVRDRLPERFHSHLRYRPSEGDEVVVADLSLVDDDGRELVAVSEFLLRRVDQGAVTGGLGAVPEPARRRDPAAGDIAPADGVAAFHRSLAAGLGPQVVITPVAVAEIAARAGGPVEAEPEAAVAVSGDASAGPRTELEAVIVRAWQDSLGVAAVGVHDDFFALGGNSLVAVQLIAALRTATGVRLPMRSLFEIPTVAGLAERIEELRAEAEPEPEPAQTIRRLPRA</sequence>
<dbReference type="InterPro" id="IPR013968">
    <property type="entry name" value="PKS_KR"/>
</dbReference>
<dbReference type="Pfam" id="PF00550">
    <property type="entry name" value="PP-binding"/>
    <property type="match status" value="1"/>
</dbReference>
<keyword evidence="9" id="KW-1185">Reference proteome</keyword>
<dbReference type="SMART" id="SM00826">
    <property type="entry name" value="PKS_DH"/>
    <property type="match status" value="1"/>
</dbReference>
<feature type="region of interest" description="N-terminal hotdog fold" evidence="4">
    <location>
        <begin position="317"/>
        <end position="437"/>
    </location>
</feature>
<evidence type="ECO:0000313" key="8">
    <source>
        <dbReference type="EMBL" id="MFC7613069.1"/>
    </source>
</evidence>
<dbReference type="PANTHER" id="PTHR43775:SF37">
    <property type="entry name" value="SI:DKEY-61P9.11"/>
    <property type="match status" value="1"/>
</dbReference>
<feature type="region of interest" description="Disordered" evidence="5">
    <location>
        <begin position="737"/>
        <end position="756"/>
    </location>
</feature>
<dbReference type="PROSITE" id="PS50075">
    <property type="entry name" value="CARRIER"/>
    <property type="match status" value="1"/>
</dbReference>
<dbReference type="InterPro" id="IPR020807">
    <property type="entry name" value="PKS_DH"/>
</dbReference>